<keyword evidence="3 4" id="KW-0342">GTP-binding</keyword>
<dbReference type="EMBL" id="PNRG01000027">
    <property type="protein sequence ID" value="PMR79463.1"/>
    <property type="molecule type" value="Genomic_DNA"/>
</dbReference>
<dbReference type="OrthoDB" id="9784461at2"/>
<reference evidence="8 9" key="1">
    <citation type="submission" date="2018-01" db="EMBL/GenBank/DDBJ databases">
        <title>Halomonas endophytica sp. nov., isolated from storage liquid in the stems of Populus euphratica.</title>
        <authorList>
            <person name="Chen C."/>
        </authorList>
    </citation>
    <scope>NUCLEOTIDE SEQUENCE [LARGE SCALE GENOMIC DNA]</scope>
    <source>
        <strain evidence="8 9">BZ-SZ-XJ27</strain>
    </source>
</reference>
<evidence type="ECO:0000259" key="6">
    <source>
        <dbReference type="Pfam" id="PF03668"/>
    </source>
</evidence>
<dbReference type="HAMAP" id="MF_00636">
    <property type="entry name" value="RapZ_like"/>
    <property type="match status" value="1"/>
</dbReference>
<keyword evidence="1 4" id="KW-0547">Nucleotide-binding</keyword>
<evidence type="ECO:0000256" key="5">
    <source>
        <dbReference type="SAM" id="MobiDB-lite"/>
    </source>
</evidence>
<dbReference type="Pfam" id="PF03668">
    <property type="entry name" value="RapZ-like_N"/>
    <property type="match status" value="1"/>
</dbReference>
<evidence type="ECO:0000259" key="7">
    <source>
        <dbReference type="Pfam" id="PF22740"/>
    </source>
</evidence>
<evidence type="ECO:0000313" key="8">
    <source>
        <dbReference type="EMBL" id="PMR79463.1"/>
    </source>
</evidence>
<dbReference type="PIRSF" id="PIRSF005052">
    <property type="entry name" value="P-loopkin"/>
    <property type="match status" value="1"/>
</dbReference>
<dbReference type="InterPro" id="IPR027417">
    <property type="entry name" value="P-loop_NTPase"/>
</dbReference>
<dbReference type="PANTHER" id="PTHR30448:SF0">
    <property type="entry name" value="RNASE ADAPTER PROTEIN RAPZ"/>
    <property type="match status" value="1"/>
</dbReference>
<dbReference type="Proteomes" id="UP000235547">
    <property type="component" value="Unassembled WGS sequence"/>
</dbReference>
<dbReference type="PANTHER" id="PTHR30448">
    <property type="entry name" value="RNASE ADAPTER PROTEIN RAPZ"/>
    <property type="match status" value="1"/>
</dbReference>
<organism evidence="8 9">
    <name type="scientific">Halomonas urumqiensis</name>
    <dbReference type="NCBI Taxonomy" id="1684789"/>
    <lineage>
        <taxon>Bacteria</taxon>
        <taxon>Pseudomonadati</taxon>
        <taxon>Pseudomonadota</taxon>
        <taxon>Gammaproteobacteria</taxon>
        <taxon>Oceanospirillales</taxon>
        <taxon>Halomonadaceae</taxon>
        <taxon>Halomonas</taxon>
    </lineage>
</organism>
<dbReference type="NCBIfam" id="NF003828">
    <property type="entry name" value="PRK05416.1"/>
    <property type="match status" value="1"/>
</dbReference>
<dbReference type="SUPFAM" id="SSF52540">
    <property type="entry name" value="P-loop containing nucleoside triphosphate hydrolases"/>
    <property type="match status" value="1"/>
</dbReference>
<sequence length="314" mass="35099">MQLVIISGRSGSGKSIALQALEDLGYYAIDNLPAMLLGSLVDELQNPESKRSSIAVSVDARNLPEALERFPSLLAEVRERGIDCQVIYLTTDARILLERYSETRRRHPLTRESEMTLAEAIDSEEASLGEIRDMADLVIDTSRLSVHELRRRISDQVASHRPDQLTLTVESFGFKRGVPLDADIVFDARCLPNPYWDPRLRDATGRDAAIIEFLSGYPIVGEMHDDILAWVQRWMPAYRASHRSYLTVAIGCTGGQHRSVYLAERLAHQMAVHHPSVRLRHRELGIHSSLPRQHGPTTPVELASAAPESPNQGN</sequence>
<dbReference type="Pfam" id="PF22740">
    <property type="entry name" value="PapZ_C"/>
    <property type="match status" value="1"/>
</dbReference>
<name>A0A2N7UGD2_9GAMM</name>
<dbReference type="GO" id="GO:0005524">
    <property type="term" value="F:ATP binding"/>
    <property type="evidence" value="ECO:0007669"/>
    <property type="project" value="UniProtKB-UniRule"/>
</dbReference>
<dbReference type="GO" id="GO:0005525">
    <property type="term" value="F:GTP binding"/>
    <property type="evidence" value="ECO:0007669"/>
    <property type="project" value="UniProtKB-UniRule"/>
</dbReference>
<dbReference type="AlphaFoldDB" id="A0A2N7UGD2"/>
<feature type="binding site" evidence="4">
    <location>
        <begin position="8"/>
        <end position="15"/>
    </location>
    <ligand>
        <name>ATP</name>
        <dbReference type="ChEBI" id="CHEBI:30616"/>
    </ligand>
</feature>
<feature type="domain" description="RapZ-like N-terminal" evidence="6">
    <location>
        <begin position="1"/>
        <end position="159"/>
    </location>
</feature>
<feature type="binding site" evidence="4">
    <location>
        <begin position="59"/>
        <end position="62"/>
    </location>
    <ligand>
        <name>GTP</name>
        <dbReference type="ChEBI" id="CHEBI:37565"/>
    </ligand>
</feature>
<dbReference type="RefSeq" id="WP_102588550.1">
    <property type="nucleotide sequence ID" value="NZ_BNAE01000007.1"/>
</dbReference>
<feature type="region of interest" description="Disordered" evidence="5">
    <location>
        <begin position="288"/>
        <end position="314"/>
    </location>
</feature>
<dbReference type="Gene3D" id="3.40.50.300">
    <property type="entry name" value="P-loop containing nucleotide triphosphate hydrolases"/>
    <property type="match status" value="1"/>
</dbReference>
<dbReference type="InterPro" id="IPR053931">
    <property type="entry name" value="RapZ_C"/>
</dbReference>
<accession>A0A2N7UGD2</accession>
<keyword evidence="9" id="KW-1185">Reference proteome</keyword>
<evidence type="ECO:0000256" key="3">
    <source>
        <dbReference type="ARBA" id="ARBA00023134"/>
    </source>
</evidence>
<keyword evidence="2 4" id="KW-0067">ATP-binding</keyword>
<dbReference type="InterPro" id="IPR005337">
    <property type="entry name" value="RapZ-like"/>
</dbReference>
<comment type="caution">
    <text evidence="8">The sequence shown here is derived from an EMBL/GenBank/DDBJ whole genome shotgun (WGS) entry which is preliminary data.</text>
</comment>
<evidence type="ECO:0000256" key="4">
    <source>
        <dbReference type="HAMAP-Rule" id="MF_00636"/>
    </source>
</evidence>
<protein>
    <submittedName>
        <fullName evidence="8">RNase adapter RapZ</fullName>
    </submittedName>
</protein>
<evidence type="ECO:0000256" key="1">
    <source>
        <dbReference type="ARBA" id="ARBA00022741"/>
    </source>
</evidence>
<dbReference type="InterPro" id="IPR053930">
    <property type="entry name" value="RapZ-like_N"/>
</dbReference>
<feature type="domain" description="RapZ C-terminal" evidence="7">
    <location>
        <begin position="166"/>
        <end position="284"/>
    </location>
</feature>
<proteinExistence type="inferred from homology"/>
<evidence type="ECO:0000256" key="2">
    <source>
        <dbReference type="ARBA" id="ARBA00022840"/>
    </source>
</evidence>
<gene>
    <name evidence="8" type="ORF">C1H70_11860</name>
</gene>
<evidence type="ECO:0000313" key="9">
    <source>
        <dbReference type="Proteomes" id="UP000235547"/>
    </source>
</evidence>